<dbReference type="PROSITE" id="PS50893">
    <property type="entry name" value="ABC_TRANSPORTER_2"/>
    <property type="match status" value="1"/>
</dbReference>
<evidence type="ECO:0000256" key="7">
    <source>
        <dbReference type="ARBA" id="ARBA00022970"/>
    </source>
</evidence>
<dbReference type="GO" id="GO:0015424">
    <property type="term" value="F:ABC-type amino acid transporter activity"/>
    <property type="evidence" value="ECO:0007669"/>
    <property type="project" value="InterPro"/>
</dbReference>
<dbReference type="SMART" id="SM00382">
    <property type="entry name" value="AAA"/>
    <property type="match status" value="1"/>
</dbReference>
<dbReference type="RefSeq" id="WP_116221325.1">
    <property type="nucleotide sequence ID" value="NZ_CP038196.1"/>
</dbReference>
<dbReference type="EMBL" id="QTUJ01000001">
    <property type="protein sequence ID" value="REF73201.1"/>
    <property type="molecule type" value="Genomic_DNA"/>
</dbReference>
<protein>
    <submittedName>
        <fullName evidence="10">Amino acid ABC transporter ATP-binding protein (PAAT family)</fullName>
    </submittedName>
</protein>
<dbReference type="InterPro" id="IPR003439">
    <property type="entry name" value="ABC_transporter-like_ATP-bd"/>
</dbReference>
<dbReference type="GO" id="GO:0005524">
    <property type="term" value="F:ATP binding"/>
    <property type="evidence" value="ECO:0007669"/>
    <property type="project" value="UniProtKB-KW"/>
</dbReference>
<proteinExistence type="inferred from homology"/>
<dbReference type="GO" id="GO:0005886">
    <property type="term" value="C:plasma membrane"/>
    <property type="evidence" value="ECO:0007669"/>
    <property type="project" value="UniProtKB-SubCell"/>
</dbReference>
<evidence type="ECO:0000256" key="6">
    <source>
        <dbReference type="ARBA" id="ARBA00022840"/>
    </source>
</evidence>
<organism evidence="10 11">
    <name type="scientific">Paracoccus versutus</name>
    <name type="common">Thiobacillus versutus</name>
    <dbReference type="NCBI Taxonomy" id="34007"/>
    <lineage>
        <taxon>Bacteria</taxon>
        <taxon>Pseudomonadati</taxon>
        <taxon>Pseudomonadota</taxon>
        <taxon>Alphaproteobacteria</taxon>
        <taxon>Rhodobacterales</taxon>
        <taxon>Paracoccaceae</taxon>
        <taxon>Paracoccus</taxon>
    </lineage>
</organism>
<dbReference type="InterPro" id="IPR030679">
    <property type="entry name" value="ABC_ATPase_HisP-typ"/>
</dbReference>
<dbReference type="CDD" id="cd03262">
    <property type="entry name" value="ABC_HisP_GlnQ"/>
    <property type="match status" value="1"/>
</dbReference>
<dbReference type="InterPro" id="IPR017871">
    <property type="entry name" value="ABC_transporter-like_CS"/>
</dbReference>
<evidence type="ECO:0000256" key="2">
    <source>
        <dbReference type="ARBA" id="ARBA00005417"/>
    </source>
</evidence>
<dbReference type="PROSITE" id="PS00211">
    <property type="entry name" value="ABC_TRANSPORTER_1"/>
    <property type="match status" value="1"/>
</dbReference>
<dbReference type="GO" id="GO:0016887">
    <property type="term" value="F:ATP hydrolysis activity"/>
    <property type="evidence" value="ECO:0007669"/>
    <property type="project" value="InterPro"/>
</dbReference>
<evidence type="ECO:0000256" key="3">
    <source>
        <dbReference type="ARBA" id="ARBA00022448"/>
    </source>
</evidence>
<comment type="caution">
    <text evidence="10">The sequence shown here is derived from an EMBL/GenBank/DDBJ whole genome shotgun (WGS) entry which is preliminary data.</text>
</comment>
<dbReference type="AlphaFoldDB" id="A0A3D9XU13"/>
<dbReference type="PIRSF" id="PIRSF039085">
    <property type="entry name" value="ABC_ATPase_HisP"/>
    <property type="match status" value="1"/>
</dbReference>
<dbReference type="InterPro" id="IPR027417">
    <property type="entry name" value="P-loop_NTPase"/>
</dbReference>
<evidence type="ECO:0000256" key="8">
    <source>
        <dbReference type="ARBA" id="ARBA00023136"/>
    </source>
</evidence>
<dbReference type="PANTHER" id="PTHR43166:SF9">
    <property type="entry name" value="GLUTAMATE_ASPARTATE IMPORT ATP-BINDING PROTEIN GLTL"/>
    <property type="match status" value="1"/>
</dbReference>
<evidence type="ECO:0000259" key="9">
    <source>
        <dbReference type="PROSITE" id="PS50893"/>
    </source>
</evidence>
<name>A0A3D9XU13_PARVE</name>
<dbReference type="Pfam" id="PF00005">
    <property type="entry name" value="ABC_tran"/>
    <property type="match status" value="1"/>
</dbReference>
<dbReference type="Proteomes" id="UP000256941">
    <property type="component" value="Unassembled WGS sequence"/>
</dbReference>
<accession>A0A3D9XU13</accession>
<evidence type="ECO:0000313" key="10">
    <source>
        <dbReference type="EMBL" id="REF73201.1"/>
    </source>
</evidence>
<keyword evidence="3" id="KW-0813">Transport</keyword>
<evidence type="ECO:0000256" key="4">
    <source>
        <dbReference type="ARBA" id="ARBA00022475"/>
    </source>
</evidence>
<keyword evidence="7" id="KW-0029">Amino-acid transport</keyword>
<comment type="subcellular location">
    <subcellularLocation>
        <location evidence="1">Cell membrane</location>
        <topology evidence="1">Peripheral membrane protein</topology>
    </subcellularLocation>
</comment>
<keyword evidence="8" id="KW-0472">Membrane</keyword>
<evidence type="ECO:0000256" key="5">
    <source>
        <dbReference type="ARBA" id="ARBA00022741"/>
    </source>
</evidence>
<dbReference type="PANTHER" id="PTHR43166">
    <property type="entry name" value="AMINO ACID IMPORT ATP-BINDING PROTEIN"/>
    <property type="match status" value="1"/>
</dbReference>
<dbReference type="SUPFAM" id="SSF52540">
    <property type="entry name" value="P-loop containing nucleoside triphosphate hydrolases"/>
    <property type="match status" value="1"/>
</dbReference>
<keyword evidence="6 10" id="KW-0067">ATP-binding</keyword>
<sequence>MIEIKQVRKSYGSLEVLKEIDLTIDKGEVVVMIGPSGSGKSTLLQCINGLETISSGEIIVDGVSVFDKTTNLNHLRRKLGIVFQSYNAFPHMTVRRNVTLALTKVLGVSRDQANAIAETQLQRVGLLAKADVYPTALSGGQQQRLGIARALAMGPSYMLFDEVTSALDPELVAEVLATLRQLSAEGMTMILVTHEMQFAREVADRVVFFHEGVIAESGPPEQIFGNPKSERLRAFVSCAG</sequence>
<feature type="domain" description="ABC transporter" evidence="9">
    <location>
        <begin position="2"/>
        <end position="236"/>
    </location>
</feature>
<comment type="similarity">
    <text evidence="2">Belongs to the ABC transporter superfamily.</text>
</comment>
<dbReference type="FunFam" id="3.40.50.300:FF:000020">
    <property type="entry name" value="Amino acid ABC transporter ATP-binding component"/>
    <property type="match status" value="1"/>
</dbReference>
<keyword evidence="5" id="KW-0547">Nucleotide-binding</keyword>
<gene>
    <name evidence="10" type="ORF">BDD41_1732</name>
</gene>
<evidence type="ECO:0000313" key="11">
    <source>
        <dbReference type="Proteomes" id="UP000256941"/>
    </source>
</evidence>
<dbReference type="InterPro" id="IPR003593">
    <property type="entry name" value="AAA+_ATPase"/>
</dbReference>
<dbReference type="Gene3D" id="3.40.50.300">
    <property type="entry name" value="P-loop containing nucleotide triphosphate hydrolases"/>
    <property type="match status" value="1"/>
</dbReference>
<dbReference type="InterPro" id="IPR050086">
    <property type="entry name" value="MetN_ABC_transporter-like"/>
</dbReference>
<reference evidence="10 11" key="1">
    <citation type="submission" date="2018-08" db="EMBL/GenBank/DDBJ databases">
        <title>Genomic Encyclopedia of Archaeal and Bacterial Type Strains, Phase II (KMG-II): from individual species to whole genera.</title>
        <authorList>
            <person name="Goeker M."/>
        </authorList>
    </citation>
    <scope>NUCLEOTIDE SEQUENCE [LARGE SCALE GENOMIC DNA]</scope>
    <source>
        <strain evidence="10 11">DSM 17099</strain>
    </source>
</reference>
<keyword evidence="4" id="KW-1003">Cell membrane</keyword>
<evidence type="ECO:0000256" key="1">
    <source>
        <dbReference type="ARBA" id="ARBA00004202"/>
    </source>
</evidence>